<dbReference type="Proteomes" id="UP001054252">
    <property type="component" value="Unassembled WGS sequence"/>
</dbReference>
<dbReference type="EMBL" id="BPVZ01000034">
    <property type="protein sequence ID" value="GKV11310.1"/>
    <property type="molecule type" value="Genomic_DNA"/>
</dbReference>
<sequence length="91" mass="10073">MILFSSCPRTSLGLRNLFPCRNFPRSAAFFLPCRRPQLGVSSVFLWPCGSPPIFPAGSSLYRQLQLCLLSISGPCLPCGLSTWIRPSVLRD</sequence>
<comment type="caution">
    <text evidence="1">The sequence shown here is derived from an EMBL/GenBank/DDBJ whole genome shotgun (WGS) entry which is preliminary data.</text>
</comment>
<evidence type="ECO:0000313" key="1">
    <source>
        <dbReference type="EMBL" id="GKV11310.1"/>
    </source>
</evidence>
<evidence type="ECO:0000313" key="2">
    <source>
        <dbReference type="Proteomes" id="UP001054252"/>
    </source>
</evidence>
<proteinExistence type="predicted"/>
<keyword evidence="2" id="KW-1185">Reference proteome</keyword>
<name>A0AAV5JKI6_9ROSI</name>
<reference evidence="1 2" key="1">
    <citation type="journal article" date="2021" name="Commun. Biol.">
        <title>The genome of Shorea leprosula (Dipterocarpaceae) highlights the ecological relevance of drought in aseasonal tropical rainforests.</title>
        <authorList>
            <person name="Ng K.K.S."/>
            <person name="Kobayashi M.J."/>
            <person name="Fawcett J.A."/>
            <person name="Hatakeyama M."/>
            <person name="Paape T."/>
            <person name="Ng C.H."/>
            <person name="Ang C.C."/>
            <person name="Tnah L.H."/>
            <person name="Lee C.T."/>
            <person name="Nishiyama T."/>
            <person name="Sese J."/>
            <person name="O'Brien M.J."/>
            <person name="Copetti D."/>
            <person name="Mohd Noor M.I."/>
            <person name="Ong R.C."/>
            <person name="Putra M."/>
            <person name="Sireger I.Z."/>
            <person name="Indrioko S."/>
            <person name="Kosugi Y."/>
            <person name="Izuno A."/>
            <person name="Isagi Y."/>
            <person name="Lee S.L."/>
            <person name="Shimizu K.K."/>
        </authorList>
    </citation>
    <scope>NUCLEOTIDE SEQUENCE [LARGE SCALE GENOMIC DNA]</scope>
    <source>
        <strain evidence="1">214</strain>
    </source>
</reference>
<organism evidence="1 2">
    <name type="scientific">Rubroshorea leprosula</name>
    <dbReference type="NCBI Taxonomy" id="152421"/>
    <lineage>
        <taxon>Eukaryota</taxon>
        <taxon>Viridiplantae</taxon>
        <taxon>Streptophyta</taxon>
        <taxon>Embryophyta</taxon>
        <taxon>Tracheophyta</taxon>
        <taxon>Spermatophyta</taxon>
        <taxon>Magnoliopsida</taxon>
        <taxon>eudicotyledons</taxon>
        <taxon>Gunneridae</taxon>
        <taxon>Pentapetalae</taxon>
        <taxon>rosids</taxon>
        <taxon>malvids</taxon>
        <taxon>Malvales</taxon>
        <taxon>Dipterocarpaceae</taxon>
        <taxon>Rubroshorea</taxon>
    </lineage>
</organism>
<gene>
    <name evidence="1" type="ORF">SLEP1_g22574</name>
</gene>
<dbReference type="AlphaFoldDB" id="A0AAV5JKI6"/>
<protein>
    <submittedName>
        <fullName evidence="1">Uncharacterized protein</fullName>
    </submittedName>
</protein>
<accession>A0AAV5JKI6</accession>